<dbReference type="InterPro" id="IPR005119">
    <property type="entry name" value="LysR_subst-bd"/>
</dbReference>
<dbReference type="CDD" id="cd05466">
    <property type="entry name" value="PBP2_LTTR_substrate"/>
    <property type="match status" value="1"/>
</dbReference>
<dbReference type="SUPFAM" id="SSF53850">
    <property type="entry name" value="Periplasmic binding protein-like II"/>
    <property type="match status" value="1"/>
</dbReference>
<evidence type="ECO:0000313" key="6">
    <source>
        <dbReference type="EMBL" id="MEQ6354558.1"/>
    </source>
</evidence>
<evidence type="ECO:0000256" key="3">
    <source>
        <dbReference type="ARBA" id="ARBA00023125"/>
    </source>
</evidence>
<keyword evidence="7" id="KW-1185">Reference proteome</keyword>
<dbReference type="InterPro" id="IPR036390">
    <property type="entry name" value="WH_DNA-bd_sf"/>
</dbReference>
<dbReference type="InterPro" id="IPR000847">
    <property type="entry name" value="LysR_HTH_N"/>
</dbReference>
<proteinExistence type="inferred from homology"/>
<dbReference type="Proteomes" id="UP001478862">
    <property type="component" value="Unassembled WGS sequence"/>
</dbReference>
<sequence length="308" mass="35631">MNIDHIEAFLYVVHYKSIHKAANALFLSQPTVTARIKSLERELNVELFHRDGRSVILSDKGKDFVPFATQIVETFQRGKKQLEETQESDKVCIGTNGVTAQYFLAYALPKWKKDFPHLHFQIITGSTAVILEKLQSHQINMGLIQYVHTEGIYNELLLSNAVKLVMHREHPFIQNNVMNAKELARQKMVFFECGAFDWNYVHKMFEVEGVSANIEVRTDHLEVAKEFIRTREYMSFLPHLCVKKELENGEFVEVDVKHLLDMNQHIFLTYKNKETLAPAFWKTIVETAVQFESLQENLATFSSGQPLP</sequence>
<organism evidence="6 7">
    <name type="scientific">Lysinibacillus zambalensis</name>
    <dbReference type="NCBI Taxonomy" id="3160866"/>
    <lineage>
        <taxon>Bacteria</taxon>
        <taxon>Bacillati</taxon>
        <taxon>Bacillota</taxon>
        <taxon>Bacilli</taxon>
        <taxon>Bacillales</taxon>
        <taxon>Bacillaceae</taxon>
        <taxon>Lysinibacillus</taxon>
    </lineage>
</organism>
<feature type="domain" description="HTH lysR-type" evidence="5">
    <location>
        <begin position="1"/>
        <end position="58"/>
    </location>
</feature>
<dbReference type="Pfam" id="PF00126">
    <property type="entry name" value="HTH_1"/>
    <property type="match status" value="1"/>
</dbReference>
<dbReference type="SUPFAM" id="SSF46785">
    <property type="entry name" value="Winged helix' DNA-binding domain"/>
    <property type="match status" value="1"/>
</dbReference>
<dbReference type="PRINTS" id="PR00039">
    <property type="entry name" value="HTHLYSR"/>
</dbReference>
<dbReference type="PANTHER" id="PTHR30126:SF64">
    <property type="entry name" value="HTH-TYPE TRANSCRIPTIONAL REGULATOR CITR"/>
    <property type="match status" value="1"/>
</dbReference>
<dbReference type="Gene3D" id="3.40.190.10">
    <property type="entry name" value="Periplasmic binding protein-like II"/>
    <property type="match status" value="2"/>
</dbReference>
<dbReference type="RefSeq" id="WP_349659236.1">
    <property type="nucleotide sequence ID" value="NZ_JBEGDG010000004.1"/>
</dbReference>
<dbReference type="Gene3D" id="1.10.10.10">
    <property type="entry name" value="Winged helix-like DNA-binding domain superfamily/Winged helix DNA-binding domain"/>
    <property type="match status" value="1"/>
</dbReference>
<comment type="similarity">
    <text evidence="1">Belongs to the LysR transcriptional regulatory family.</text>
</comment>
<evidence type="ECO:0000259" key="5">
    <source>
        <dbReference type="PROSITE" id="PS50931"/>
    </source>
</evidence>
<reference evidence="6 7" key="1">
    <citation type="submission" date="2024-06" db="EMBL/GenBank/DDBJ databases">
        <title>Lysinibacillus zambalefons sp. nov., a Novel Firmicute Isolated from the Poon Bato Zambales Hyperalkaline Spring.</title>
        <authorList>
            <person name="Aja J.A."/>
            <person name="Lazaro J.E.H."/>
            <person name="Llorin L.D."/>
            <person name="Lim K.R."/>
            <person name="Teodosio J."/>
            <person name="Dalisay D.S."/>
        </authorList>
    </citation>
    <scope>NUCLEOTIDE SEQUENCE [LARGE SCALE GENOMIC DNA]</scope>
    <source>
        <strain evidence="6 7">M3</strain>
    </source>
</reference>
<keyword evidence="3" id="KW-0238">DNA-binding</keyword>
<evidence type="ECO:0000256" key="2">
    <source>
        <dbReference type="ARBA" id="ARBA00023015"/>
    </source>
</evidence>
<evidence type="ECO:0000313" key="7">
    <source>
        <dbReference type="Proteomes" id="UP001478862"/>
    </source>
</evidence>
<accession>A0ABV1MTJ4</accession>
<dbReference type="Pfam" id="PF03466">
    <property type="entry name" value="LysR_substrate"/>
    <property type="match status" value="1"/>
</dbReference>
<keyword evidence="4" id="KW-0804">Transcription</keyword>
<dbReference type="InterPro" id="IPR036388">
    <property type="entry name" value="WH-like_DNA-bd_sf"/>
</dbReference>
<comment type="caution">
    <text evidence="6">The sequence shown here is derived from an EMBL/GenBank/DDBJ whole genome shotgun (WGS) entry which is preliminary data.</text>
</comment>
<keyword evidence="2" id="KW-0805">Transcription regulation</keyword>
<dbReference type="PROSITE" id="PS50931">
    <property type="entry name" value="HTH_LYSR"/>
    <property type="match status" value="1"/>
</dbReference>
<dbReference type="PANTHER" id="PTHR30126">
    <property type="entry name" value="HTH-TYPE TRANSCRIPTIONAL REGULATOR"/>
    <property type="match status" value="1"/>
</dbReference>
<gene>
    <name evidence="6" type="ORF">ABNX05_08025</name>
</gene>
<name>A0ABV1MTJ4_9BACI</name>
<dbReference type="EMBL" id="JBEGDG010000004">
    <property type="protein sequence ID" value="MEQ6354558.1"/>
    <property type="molecule type" value="Genomic_DNA"/>
</dbReference>
<protein>
    <submittedName>
        <fullName evidence="6">LysR family transcriptional regulator</fullName>
    </submittedName>
</protein>
<evidence type="ECO:0000256" key="4">
    <source>
        <dbReference type="ARBA" id="ARBA00023163"/>
    </source>
</evidence>
<evidence type="ECO:0000256" key="1">
    <source>
        <dbReference type="ARBA" id="ARBA00009437"/>
    </source>
</evidence>